<comment type="subcellular location">
    <subcellularLocation>
        <location evidence="1">Membrane</location>
        <topology evidence="1">Multi-pass membrane protein</topology>
    </subcellularLocation>
</comment>
<dbReference type="OrthoDB" id="10264220at2759"/>
<keyword evidence="5 9" id="KW-0375">Hydrogen ion transport</keyword>
<gene>
    <name evidence="10" type="ordered locus">Ecym_2355</name>
</gene>
<dbReference type="InterPro" id="IPR002490">
    <property type="entry name" value="V-ATPase_116kDa_su"/>
</dbReference>
<accession>G8JNM1</accession>
<evidence type="ECO:0000256" key="3">
    <source>
        <dbReference type="ARBA" id="ARBA00022448"/>
    </source>
</evidence>
<comment type="similarity">
    <text evidence="2 9">Belongs to the V-ATPase 116 kDa subunit family.</text>
</comment>
<feature type="transmembrane region" description="Helical" evidence="9">
    <location>
        <begin position="428"/>
        <end position="452"/>
    </location>
</feature>
<feature type="transmembrane region" description="Helical" evidence="9">
    <location>
        <begin position="473"/>
        <end position="490"/>
    </location>
</feature>
<sequence>MTEKQEGVFRSVDMVLTEMFIPQEIARDAVYTLGDTGLVQFRDLNRSVQKFQRTFVTELQRLDNVERQYRYFNSLLEKYKIPIYVENLDEEEEYETLVCENGGLTPLSRFSMPPSTSVIDDHVENANLLEERFVQLVEASEQLESQKTNMEEFRYLLIAVERFFMSDGSDFHNFGDIENEINEDELESGTLAPSVSYLTGVISHEKIITLEKILWRVLRGNLFFKHIELPDPLYDPKLKEKVQKDAFIVFTHGDLILERVKKIAESLDANLYQVEHSSEPRSKQLSEVNGRLNDLYKVLETTAVTLEAGLYSISKELEGWNKQICKEKMVYQTLNLFAYDSNRKTLTAEGWIPKDELETLQIELKTLTSTLGSDAPAIVNVLHTNKTPPTFHRTNKFTKAFQDLCDCYAIPSFQEVNPGLATIVTFPFMFAIMFGDLGHGMLMVMVALVFVYKEAAIGKMKRDEILDMAYSGRYVLLLMGSFSIYTGLLYNDMFSISLTVFKSGWKWPASWEVGETIEATQVGVYSMGIDSAWHGAENALLFSNSLKMKLSIIIGFSHMLYSYGFALINALYFNDMVEIFCNFIPGLLFMCSIFGYLVVCIIYKWSIDWVKNSKPAPGLLNMLINMFLAPGNIQEQLYVGQAQFQVFLLLVALVCIPWLLLAKPLYFYYNQKKHLHQPLPSSDYDLADVTVEEHLPEDYDLSTDDQNPEGSHGENLGDVIIHQVIHTIEWCLNCVSHTASYLRLWALSLAHAQLSTVLWSMTLQRGFEMDGPFGIFMIVFLFAMWFVLTCAILVIMEGTSAMLHSLRLHWVESMSKFFKGEGTLYEPFVFSYNGFE</sequence>
<feature type="transmembrane region" description="Helical" evidence="9">
    <location>
        <begin position="579"/>
        <end position="605"/>
    </location>
</feature>
<dbReference type="STRING" id="931890.G8JNM1"/>
<dbReference type="FunCoup" id="G8JNM1">
    <property type="interactions" value="402"/>
</dbReference>
<dbReference type="HOGENOM" id="CLU_005230_0_0_1"/>
<dbReference type="GO" id="GO:0080025">
    <property type="term" value="F:phosphatidylinositol-3,5-bisphosphate binding"/>
    <property type="evidence" value="ECO:0007669"/>
    <property type="project" value="EnsemblFungi"/>
</dbReference>
<dbReference type="GO" id="GO:0000329">
    <property type="term" value="C:fungal-type vacuole membrane"/>
    <property type="evidence" value="ECO:0007669"/>
    <property type="project" value="EnsemblFungi"/>
</dbReference>
<dbReference type="InterPro" id="IPR026028">
    <property type="entry name" value="V-type_ATPase_116kDa_su_euka"/>
</dbReference>
<feature type="transmembrane region" description="Helical" evidence="9">
    <location>
        <begin position="742"/>
        <end position="761"/>
    </location>
</feature>
<dbReference type="GO" id="GO:0045121">
    <property type="term" value="C:membrane raft"/>
    <property type="evidence" value="ECO:0007669"/>
    <property type="project" value="EnsemblFungi"/>
</dbReference>
<feature type="transmembrane region" description="Helical" evidence="9">
    <location>
        <begin position="550"/>
        <end position="572"/>
    </location>
</feature>
<evidence type="ECO:0000256" key="6">
    <source>
        <dbReference type="ARBA" id="ARBA00022989"/>
    </source>
</evidence>
<protein>
    <recommendedName>
        <fullName evidence="9">V-type proton ATPase subunit a</fullName>
    </recommendedName>
</protein>
<dbReference type="RefSeq" id="XP_003644906.1">
    <property type="nucleotide sequence ID" value="XM_003644858.1"/>
</dbReference>
<feature type="transmembrane region" description="Helical" evidence="9">
    <location>
        <begin position="646"/>
        <end position="669"/>
    </location>
</feature>
<evidence type="ECO:0000256" key="7">
    <source>
        <dbReference type="ARBA" id="ARBA00023065"/>
    </source>
</evidence>
<dbReference type="PANTHER" id="PTHR11629">
    <property type="entry name" value="VACUOLAR PROTON ATPASES"/>
    <property type="match status" value="1"/>
</dbReference>
<dbReference type="GO" id="GO:0065003">
    <property type="term" value="P:protein-containing complex assembly"/>
    <property type="evidence" value="ECO:0007669"/>
    <property type="project" value="EnsemblFungi"/>
</dbReference>
<dbReference type="GO" id="GO:0000220">
    <property type="term" value="C:vacuolar proton-transporting V-type ATPase, V0 domain"/>
    <property type="evidence" value="ECO:0007669"/>
    <property type="project" value="EnsemblFungi"/>
</dbReference>
<keyword evidence="7 9" id="KW-0406">Ion transport</keyword>
<dbReference type="KEGG" id="erc:Ecym_2355"/>
<evidence type="ECO:0000313" key="11">
    <source>
        <dbReference type="Proteomes" id="UP000006790"/>
    </source>
</evidence>
<dbReference type="eggNOG" id="KOG2189">
    <property type="taxonomic scope" value="Eukaryota"/>
</dbReference>
<dbReference type="PANTHER" id="PTHR11629:SF63">
    <property type="entry name" value="V-TYPE PROTON ATPASE SUBUNIT A"/>
    <property type="match status" value="1"/>
</dbReference>
<dbReference type="Proteomes" id="UP000006790">
    <property type="component" value="Chromosome 2"/>
</dbReference>
<name>G8JNM1_ERECY</name>
<evidence type="ECO:0000256" key="8">
    <source>
        <dbReference type="ARBA" id="ARBA00023136"/>
    </source>
</evidence>
<evidence type="ECO:0000256" key="2">
    <source>
        <dbReference type="ARBA" id="ARBA00009904"/>
    </source>
</evidence>
<dbReference type="GO" id="GO:0006797">
    <property type="term" value="P:polyphosphate metabolic process"/>
    <property type="evidence" value="ECO:0007669"/>
    <property type="project" value="EnsemblFungi"/>
</dbReference>
<dbReference type="OMA" id="HYVIHTI"/>
<dbReference type="InParanoid" id="G8JNM1"/>
<comment type="function">
    <text evidence="9">Essential component of the vacuolar proton pump (V-ATPase), a multimeric enzyme that catalyzes the translocation of protons across the membranes. Required for assembly and activity of the V-ATPase.</text>
</comment>
<evidence type="ECO:0000256" key="4">
    <source>
        <dbReference type="ARBA" id="ARBA00022692"/>
    </source>
</evidence>
<keyword evidence="3 9" id="KW-0813">Transport</keyword>
<dbReference type="GO" id="GO:0051117">
    <property type="term" value="F:ATPase binding"/>
    <property type="evidence" value="ECO:0007669"/>
    <property type="project" value="TreeGrafter"/>
</dbReference>
<dbReference type="GO" id="GO:0046961">
    <property type="term" value="F:proton-transporting ATPase activity, rotational mechanism"/>
    <property type="evidence" value="ECO:0007669"/>
    <property type="project" value="EnsemblFungi"/>
</dbReference>
<dbReference type="GeneID" id="11470629"/>
<evidence type="ECO:0000256" key="1">
    <source>
        <dbReference type="ARBA" id="ARBA00004141"/>
    </source>
</evidence>
<dbReference type="GO" id="GO:0071474">
    <property type="term" value="P:cellular hyperosmotic response"/>
    <property type="evidence" value="ECO:0007669"/>
    <property type="project" value="EnsemblFungi"/>
</dbReference>
<keyword evidence="11" id="KW-1185">Reference proteome</keyword>
<organism evidence="10 11">
    <name type="scientific">Eremothecium cymbalariae (strain CBS 270.75 / DBVPG 7215 / KCTC 17166 / NRRL Y-17582)</name>
    <name type="common">Yeast</name>
    <dbReference type="NCBI Taxonomy" id="931890"/>
    <lineage>
        <taxon>Eukaryota</taxon>
        <taxon>Fungi</taxon>
        <taxon>Dikarya</taxon>
        <taxon>Ascomycota</taxon>
        <taxon>Saccharomycotina</taxon>
        <taxon>Saccharomycetes</taxon>
        <taxon>Saccharomycetales</taxon>
        <taxon>Saccharomycetaceae</taxon>
        <taxon>Eremothecium</taxon>
    </lineage>
</organism>
<keyword evidence="4 9" id="KW-0812">Transmembrane</keyword>
<dbReference type="EMBL" id="CP002498">
    <property type="protein sequence ID" value="AET38089.1"/>
    <property type="molecule type" value="Genomic_DNA"/>
</dbReference>
<evidence type="ECO:0000256" key="5">
    <source>
        <dbReference type="ARBA" id="ARBA00022781"/>
    </source>
</evidence>
<feature type="transmembrane region" description="Helical" evidence="9">
    <location>
        <begin position="773"/>
        <end position="796"/>
    </location>
</feature>
<proteinExistence type="inferred from homology"/>
<dbReference type="PIRSF" id="PIRSF001293">
    <property type="entry name" value="ATP6V0A1"/>
    <property type="match status" value="1"/>
</dbReference>
<dbReference type="Pfam" id="PF01496">
    <property type="entry name" value="V_ATPase_I"/>
    <property type="match status" value="1"/>
</dbReference>
<dbReference type="GO" id="GO:1903778">
    <property type="term" value="P:protein localization to vacuolar membrane"/>
    <property type="evidence" value="ECO:0007669"/>
    <property type="project" value="EnsemblFungi"/>
</dbReference>
<dbReference type="GO" id="GO:0007035">
    <property type="term" value="P:vacuolar acidification"/>
    <property type="evidence" value="ECO:0007669"/>
    <property type="project" value="EnsemblFungi"/>
</dbReference>
<evidence type="ECO:0000313" key="10">
    <source>
        <dbReference type="EMBL" id="AET38089.1"/>
    </source>
</evidence>
<dbReference type="GO" id="GO:0071469">
    <property type="term" value="P:cellular response to alkaline pH"/>
    <property type="evidence" value="ECO:0007669"/>
    <property type="project" value="EnsemblFungi"/>
</dbReference>
<dbReference type="AlphaFoldDB" id="G8JNM1"/>
<reference evidence="11" key="1">
    <citation type="journal article" date="2012" name="G3 (Bethesda)">
        <title>Pichia sorbitophila, an interspecies yeast hybrid reveals early steps of genome resolution following polyploidization.</title>
        <authorList>
            <person name="Leh Louis V."/>
            <person name="Despons L."/>
            <person name="Friedrich A."/>
            <person name="Martin T."/>
            <person name="Durrens P."/>
            <person name="Casaregola S."/>
            <person name="Neuveglise C."/>
            <person name="Fairhead C."/>
            <person name="Marck C."/>
            <person name="Cruz J.A."/>
            <person name="Straub M.L."/>
            <person name="Kugler V."/>
            <person name="Sacerdot C."/>
            <person name="Uzunov Z."/>
            <person name="Thierry A."/>
            <person name="Weiss S."/>
            <person name="Bleykasten C."/>
            <person name="De Montigny J."/>
            <person name="Jacques N."/>
            <person name="Jung P."/>
            <person name="Lemaire M."/>
            <person name="Mallet S."/>
            <person name="Morel G."/>
            <person name="Richard G.F."/>
            <person name="Sarkar A."/>
            <person name="Savel G."/>
            <person name="Schacherer J."/>
            <person name="Seret M.L."/>
            <person name="Talla E."/>
            <person name="Samson G."/>
            <person name="Jubin C."/>
            <person name="Poulain J."/>
            <person name="Vacherie B."/>
            <person name="Barbe V."/>
            <person name="Pelletier E."/>
            <person name="Sherman D.J."/>
            <person name="Westhof E."/>
            <person name="Weissenbach J."/>
            <person name="Baret P.V."/>
            <person name="Wincker P."/>
            <person name="Gaillardin C."/>
            <person name="Dujon B."/>
            <person name="Souciet J.L."/>
        </authorList>
    </citation>
    <scope>NUCLEOTIDE SEQUENCE [LARGE SCALE GENOMIC DNA]</scope>
    <source>
        <strain evidence="11">CBS 270.75 / DBVPG 7215 / KCTC 17166 / NRRL Y-17582</strain>
    </source>
</reference>
<keyword evidence="6 9" id="KW-1133">Transmembrane helix</keyword>
<keyword evidence="8 9" id="KW-0472">Membrane</keyword>
<evidence type="ECO:0000256" key="9">
    <source>
        <dbReference type="RuleBase" id="RU361189"/>
    </source>
</evidence>